<evidence type="ECO:0000313" key="5">
    <source>
        <dbReference type="Proteomes" id="UP000282211"/>
    </source>
</evidence>
<dbReference type="PANTHER" id="PTHR31793">
    <property type="entry name" value="4-HYDROXYBENZOYL-COA THIOESTERASE FAMILY MEMBER"/>
    <property type="match status" value="1"/>
</dbReference>
<dbReference type="InterPro" id="IPR006683">
    <property type="entry name" value="Thioestr_dom"/>
</dbReference>
<evidence type="ECO:0000313" key="4">
    <source>
        <dbReference type="EMBL" id="RKQ70943.1"/>
    </source>
</evidence>
<evidence type="ECO:0000256" key="2">
    <source>
        <dbReference type="ARBA" id="ARBA00022801"/>
    </source>
</evidence>
<comment type="caution">
    <text evidence="4">The sequence shown here is derived from an EMBL/GenBank/DDBJ whole genome shotgun (WGS) entry which is preliminary data.</text>
</comment>
<feature type="domain" description="Thioesterase" evidence="3">
    <location>
        <begin position="31"/>
        <end position="115"/>
    </location>
</feature>
<accession>A0A420WIW1</accession>
<dbReference type="FunFam" id="3.10.129.10:FF:000004">
    <property type="entry name" value="Tol-pal system-associated acyl-CoA thioesterase"/>
    <property type="match status" value="1"/>
</dbReference>
<dbReference type="FunCoup" id="A0A420WIW1">
    <property type="interactions" value="184"/>
</dbReference>
<dbReference type="EMBL" id="RBII01000001">
    <property type="protein sequence ID" value="RKQ70943.1"/>
    <property type="molecule type" value="Genomic_DNA"/>
</dbReference>
<dbReference type="InterPro" id="IPR050563">
    <property type="entry name" value="4-hydroxybenzoyl-CoA_TE"/>
</dbReference>
<dbReference type="InterPro" id="IPR029069">
    <property type="entry name" value="HotDog_dom_sf"/>
</dbReference>
<proteinExistence type="inferred from homology"/>
<reference evidence="4 5" key="1">
    <citation type="submission" date="2018-10" db="EMBL/GenBank/DDBJ databases">
        <title>Genomic Encyclopedia of Type Strains, Phase IV (KMG-IV): sequencing the most valuable type-strain genomes for metagenomic binning, comparative biology and taxonomic classification.</title>
        <authorList>
            <person name="Goeker M."/>
        </authorList>
    </citation>
    <scope>NUCLEOTIDE SEQUENCE [LARGE SCALE GENOMIC DNA]</scope>
    <source>
        <strain evidence="4 5">DSM 22008</strain>
    </source>
</reference>
<evidence type="ECO:0000256" key="1">
    <source>
        <dbReference type="ARBA" id="ARBA00005953"/>
    </source>
</evidence>
<protein>
    <submittedName>
        <fullName evidence="4">Acyl-CoA thioester hydrolase</fullName>
    </submittedName>
</protein>
<organism evidence="4 5">
    <name type="scientific">Litorimonas taeanensis</name>
    <dbReference type="NCBI Taxonomy" id="568099"/>
    <lineage>
        <taxon>Bacteria</taxon>
        <taxon>Pseudomonadati</taxon>
        <taxon>Pseudomonadota</taxon>
        <taxon>Alphaproteobacteria</taxon>
        <taxon>Maricaulales</taxon>
        <taxon>Robiginitomaculaceae</taxon>
    </lineage>
</organism>
<dbReference type="PIRSF" id="PIRSF003230">
    <property type="entry name" value="YbgC"/>
    <property type="match status" value="1"/>
</dbReference>
<dbReference type="Gene3D" id="3.10.129.10">
    <property type="entry name" value="Hotdog Thioesterase"/>
    <property type="match status" value="1"/>
</dbReference>
<evidence type="ECO:0000259" key="3">
    <source>
        <dbReference type="Pfam" id="PF03061"/>
    </source>
</evidence>
<dbReference type="GO" id="GO:0047617">
    <property type="term" value="F:fatty acyl-CoA hydrolase activity"/>
    <property type="evidence" value="ECO:0007669"/>
    <property type="project" value="TreeGrafter"/>
</dbReference>
<gene>
    <name evidence="4" type="ORF">DES40_0249</name>
</gene>
<name>A0A420WIW1_9PROT</name>
<dbReference type="AlphaFoldDB" id="A0A420WIW1"/>
<dbReference type="SUPFAM" id="SSF54637">
    <property type="entry name" value="Thioesterase/thiol ester dehydrase-isomerase"/>
    <property type="match status" value="1"/>
</dbReference>
<keyword evidence="5" id="KW-1185">Reference proteome</keyword>
<keyword evidence="2 4" id="KW-0378">Hydrolase</keyword>
<dbReference type="CDD" id="cd00586">
    <property type="entry name" value="4HBT"/>
    <property type="match status" value="1"/>
</dbReference>
<dbReference type="InParanoid" id="A0A420WIW1"/>
<dbReference type="RefSeq" id="WP_170144829.1">
    <property type="nucleotide sequence ID" value="NZ_RBII01000001.1"/>
</dbReference>
<dbReference type="NCBIfam" id="TIGR00051">
    <property type="entry name" value="YbgC/FadM family acyl-CoA thioesterase"/>
    <property type="match status" value="1"/>
</dbReference>
<dbReference type="InterPro" id="IPR006684">
    <property type="entry name" value="YbgC/YbaW"/>
</dbReference>
<sequence>MSDKTPTMGWFEGREHHYPLRVFYEDTDFTGIVYYANYLRFFERARSSYFRLVGFNHADLWDAEDPLAFAIRKIELDYKKPARVDDHLTLVTTYDKMKGARLWVSQSCYRGDELLVTAVSEAACITPDGRPKRAPKFMIEKLSPYLKE</sequence>
<comment type="similarity">
    <text evidence="1">Belongs to the 4-hydroxybenzoyl-CoA thioesterase family.</text>
</comment>
<dbReference type="PANTHER" id="PTHR31793:SF37">
    <property type="entry name" value="ACYL-COA THIOESTER HYDROLASE YBGC"/>
    <property type="match status" value="1"/>
</dbReference>
<dbReference type="Proteomes" id="UP000282211">
    <property type="component" value="Unassembled WGS sequence"/>
</dbReference>
<dbReference type="Pfam" id="PF03061">
    <property type="entry name" value="4HBT"/>
    <property type="match status" value="1"/>
</dbReference>